<dbReference type="GO" id="GO:0000226">
    <property type="term" value="P:microtubule cytoskeleton organization"/>
    <property type="evidence" value="ECO:0007669"/>
    <property type="project" value="TreeGrafter"/>
</dbReference>
<dbReference type="Gene3D" id="3.30.470.20">
    <property type="entry name" value="ATP-grasp fold, B domain"/>
    <property type="match status" value="1"/>
</dbReference>
<dbReference type="PANTHER" id="PTHR12241:SF162">
    <property type="entry name" value="TUBULIN MONOGLUTAMYLASE TTLL4"/>
    <property type="match status" value="1"/>
</dbReference>
<organism evidence="5 6">
    <name type="scientific">Vreelandella rituensis</name>
    <dbReference type="NCBI Taxonomy" id="2282306"/>
    <lineage>
        <taxon>Bacteria</taxon>
        <taxon>Pseudomonadati</taxon>
        <taxon>Pseudomonadota</taxon>
        <taxon>Gammaproteobacteria</taxon>
        <taxon>Oceanospirillales</taxon>
        <taxon>Halomonadaceae</taxon>
        <taxon>Vreelandella</taxon>
    </lineage>
</organism>
<evidence type="ECO:0000256" key="2">
    <source>
        <dbReference type="ARBA" id="ARBA00022741"/>
    </source>
</evidence>
<reference evidence="5 6" key="1">
    <citation type="submission" date="2018-07" db="EMBL/GenBank/DDBJ databases">
        <title>Halomonas rutogse sp. nov., isolated from Lake TangqianCo on Tibetan Plateau.</title>
        <authorList>
            <person name="Lu H."/>
            <person name="Xing P."/>
            <person name="Wu Q."/>
        </authorList>
    </citation>
    <scope>NUCLEOTIDE SEQUENCE [LARGE SCALE GENOMIC DNA]</scope>
    <source>
        <strain evidence="5 6">TQ8S</strain>
    </source>
</reference>
<dbReference type="OrthoDB" id="5789377at2"/>
<evidence type="ECO:0000313" key="5">
    <source>
        <dbReference type="EMBL" id="RCV87943.1"/>
    </source>
</evidence>
<dbReference type="GO" id="GO:0015631">
    <property type="term" value="F:tubulin binding"/>
    <property type="evidence" value="ECO:0007669"/>
    <property type="project" value="TreeGrafter"/>
</dbReference>
<evidence type="ECO:0000313" key="6">
    <source>
        <dbReference type="Proteomes" id="UP000253204"/>
    </source>
</evidence>
<evidence type="ECO:0000256" key="4">
    <source>
        <dbReference type="SAM" id="MobiDB-lite"/>
    </source>
</evidence>
<dbReference type="Pfam" id="PF05402">
    <property type="entry name" value="PqqD"/>
    <property type="match status" value="1"/>
</dbReference>
<name>A0A368TY91_9GAMM</name>
<dbReference type="GO" id="GO:0070740">
    <property type="term" value="F:tubulin-glutamic acid ligase activity"/>
    <property type="evidence" value="ECO:0007669"/>
    <property type="project" value="TreeGrafter"/>
</dbReference>
<accession>A0A368TY91</accession>
<proteinExistence type="predicted"/>
<evidence type="ECO:0000256" key="1">
    <source>
        <dbReference type="ARBA" id="ARBA00022598"/>
    </source>
</evidence>
<keyword evidence="1" id="KW-0436">Ligase</keyword>
<dbReference type="AlphaFoldDB" id="A0A368TY91"/>
<feature type="compositionally biased region" description="Polar residues" evidence="4">
    <location>
        <begin position="507"/>
        <end position="535"/>
    </location>
</feature>
<dbReference type="GO" id="GO:0005524">
    <property type="term" value="F:ATP binding"/>
    <property type="evidence" value="ECO:0007669"/>
    <property type="project" value="UniProtKB-KW"/>
</dbReference>
<evidence type="ECO:0000256" key="3">
    <source>
        <dbReference type="ARBA" id="ARBA00022840"/>
    </source>
</evidence>
<protein>
    <submittedName>
        <fullName evidence="5">PqqD family peptide modification chaperone</fullName>
    </submittedName>
</protein>
<dbReference type="Pfam" id="PF03133">
    <property type="entry name" value="TTL"/>
    <property type="match status" value="1"/>
</dbReference>
<dbReference type="RefSeq" id="WP_114487844.1">
    <property type="nucleotide sequence ID" value="NZ_CBCSHM010000061.1"/>
</dbReference>
<dbReference type="Proteomes" id="UP000253204">
    <property type="component" value="Unassembled WGS sequence"/>
</dbReference>
<keyword evidence="3" id="KW-0067">ATP-binding</keyword>
<feature type="region of interest" description="Disordered" evidence="4">
    <location>
        <begin position="507"/>
        <end position="538"/>
    </location>
</feature>
<keyword evidence="6" id="KW-1185">Reference proteome</keyword>
<dbReference type="PROSITE" id="PS51221">
    <property type="entry name" value="TTL"/>
    <property type="match status" value="1"/>
</dbReference>
<dbReference type="SUPFAM" id="SSF56059">
    <property type="entry name" value="Glutathione synthetase ATP-binding domain-like"/>
    <property type="match status" value="1"/>
</dbReference>
<dbReference type="InterPro" id="IPR008792">
    <property type="entry name" value="PQQD"/>
</dbReference>
<keyword evidence="2" id="KW-0547">Nucleotide-binding</keyword>
<dbReference type="EMBL" id="QPIJ01000044">
    <property type="protein sequence ID" value="RCV87943.1"/>
    <property type="molecule type" value="Genomic_DNA"/>
</dbReference>
<dbReference type="PANTHER" id="PTHR12241">
    <property type="entry name" value="TUBULIN POLYGLUTAMYLASE"/>
    <property type="match status" value="1"/>
</dbReference>
<comment type="caution">
    <text evidence="5">The sequence shown here is derived from an EMBL/GenBank/DDBJ whole genome shotgun (WGS) entry which is preliminary data.</text>
</comment>
<dbReference type="InterPro" id="IPR004344">
    <property type="entry name" value="TTL/TTLL_fam"/>
</dbReference>
<gene>
    <name evidence="5" type="ORF">DU506_15720</name>
</gene>
<sequence>MAEQKMPKRRYWLGGKRAAEQDRFFREALETQGWEPGNADEWDAGWYTGMPDPAQFKHVSAQRKLNHFPGNNALTVKSRLHDSLAALRFRIHETFGPNHEASARLAFFPRVYSMPKDYHALQQVALTHPEKHWILKPKNASKGKGIRVLQDVGETPLEPNWMVQEYLADPHTIRGHKYVLRLYVLIASLEPLRLYAYRQGFAKLASEPYDVNDADNPYSQLTNPDINALNTSAEIPVEFIDLERYREWLRHQGHDDERLFKQIHDLITLTVISALDAMRQRTAEFGADPQGCYELLGLDCMVDADLKPWILECNLSPSLGICAKPEDGGIVEKKIKNGLVKDMVALVGIDAPGQAAETVVQQAEQELARAGGFQRLYPNRSPSHYLPYFSLPRLADIQLTDALASHPVPRPTLCRWQAAEVFDDDQLALYATHTGHYYRLNDTAALIWLLATEGLDPDAIAEQLACSVGLTEGETADSQVLRHEVWTSLSEWCRNGLLRQHFLSQHLPSQQGEQPPSSHAFSSADETQPSTSNVSLPPMKLIGKDRQWQLHTDSAPVLARMAPLLSPMAEEDRAKGKDLPRLEILRDSPGFTLVTHGEVLASRLKLASLAPLLITYLARQAASAHHLVIDTGLLTTPEGAMALCLFATPEEGEAVAKHLAPSSALSLTRGVRLDTATFMQAEPLGLPMSANQLGEAATSLLALPEKGQVRQVIWINHEKAQKASPVLSEPLSSLDAMGALLPCCYAPDGKPLDVDAITGLNDWLSQCERSVINLEDESDATQVLTQRLKAQPSVARAEAEDEAKAE</sequence>